<evidence type="ECO:0000256" key="2">
    <source>
        <dbReference type="ARBA" id="ARBA00006555"/>
    </source>
</evidence>
<evidence type="ECO:0000313" key="14">
    <source>
        <dbReference type="Proteomes" id="UP000663722"/>
    </source>
</evidence>
<evidence type="ECO:0000256" key="11">
    <source>
        <dbReference type="SAM" id="Phobius"/>
    </source>
</evidence>
<proteinExistence type="inferred from homology"/>
<keyword evidence="14" id="KW-1185">Reference proteome</keyword>
<dbReference type="RefSeq" id="WP_207682693.1">
    <property type="nucleotide sequence ID" value="NZ_CP061800.1"/>
</dbReference>
<dbReference type="Gene3D" id="3.30.1150.10">
    <property type="match status" value="1"/>
</dbReference>
<feature type="compositionally biased region" description="Acidic residues" evidence="10">
    <location>
        <begin position="54"/>
        <end position="64"/>
    </location>
</feature>
<evidence type="ECO:0000256" key="5">
    <source>
        <dbReference type="ARBA" id="ARBA00022519"/>
    </source>
</evidence>
<feature type="compositionally biased region" description="Polar residues" evidence="10">
    <location>
        <begin position="139"/>
        <end position="149"/>
    </location>
</feature>
<keyword evidence="8 11" id="KW-1133">Transmembrane helix</keyword>
<keyword evidence="4" id="KW-1003">Cell membrane</keyword>
<dbReference type="Pfam" id="PF11617">
    <property type="entry name" value="Cu-binding_MopE"/>
    <property type="match status" value="1"/>
</dbReference>
<evidence type="ECO:0000256" key="10">
    <source>
        <dbReference type="SAM" id="MobiDB-lite"/>
    </source>
</evidence>
<organism evidence="13 14">
    <name type="scientific">Desulfonema magnum</name>
    <dbReference type="NCBI Taxonomy" id="45655"/>
    <lineage>
        <taxon>Bacteria</taxon>
        <taxon>Pseudomonadati</taxon>
        <taxon>Thermodesulfobacteriota</taxon>
        <taxon>Desulfobacteria</taxon>
        <taxon>Desulfobacterales</taxon>
        <taxon>Desulfococcaceae</taxon>
        <taxon>Desulfonema</taxon>
    </lineage>
</organism>
<dbReference type="Pfam" id="PF13103">
    <property type="entry name" value="TonB_2"/>
    <property type="match status" value="1"/>
</dbReference>
<dbReference type="EMBL" id="CP061800">
    <property type="protein sequence ID" value="QTA87546.1"/>
    <property type="molecule type" value="Genomic_DNA"/>
</dbReference>
<evidence type="ECO:0000256" key="9">
    <source>
        <dbReference type="ARBA" id="ARBA00023136"/>
    </source>
</evidence>
<feature type="compositionally biased region" description="Basic and acidic residues" evidence="10">
    <location>
        <begin position="215"/>
        <end position="224"/>
    </location>
</feature>
<keyword evidence="3" id="KW-0813">Transport</keyword>
<name>A0A975BLF2_9BACT</name>
<evidence type="ECO:0000256" key="4">
    <source>
        <dbReference type="ARBA" id="ARBA00022475"/>
    </source>
</evidence>
<dbReference type="SUPFAM" id="SSF74653">
    <property type="entry name" value="TolA/TonB C-terminal domain"/>
    <property type="match status" value="1"/>
</dbReference>
<feature type="domain" description="TonB C-terminal" evidence="12">
    <location>
        <begin position="270"/>
        <end position="360"/>
    </location>
</feature>
<dbReference type="GO" id="GO:0015031">
    <property type="term" value="P:protein transport"/>
    <property type="evidence" value="ECO:0007669"/>
    <property type="project" value="UniProtKB-KW"/>
</dbReference>
<dbReference type="InterPro" id="IPR037682">
    <property type="entry name" value="TonB_C"/>
</dbReference>
<accession>A0A975BLF2</accession>
<keyword evidence="5" id="KW-0997">Cell inner membrane</keyword>
<keyword evidence="9 11" id="KW-0472">Membrane</keyword>
<feature type="compositionally biased region" description="Gly residues" evidence="10">
    <location>
        <begin position="247"/>
        <end position="262"/>
    </location>
</feature>
<sequence>MENNFRTFSLTFVISLIFHLIFFAGLIFAPAHAPVKNFSPSVINVSMITLPTDDASEPPEEFEEVTATPESPEQEVAEEAVAEPEPEEEVTPEPEVPEASEAPEKEVAEPEEPEVQLAKLETPKEPDPGETDNDGDGYTKNQGDCNDNDPSVHPGAPEICGDGIDQNCNGRDLACEPVKKPEPVKKLEEKPKKPKKKKPKVWANKKPKNLKKLSKKSESLKRSEQISNAIAGIKKTVSKKKKSRTGQKGGVPGGTGRGGTGGYSSELPEIYKAQLRYHIEKNWAFAEHLAGGRSDLRAILAVKVLSDGNIADVWFEKKSGNRYLDESAYKAVRKSAPFPPLPGGEPSRELRLRFGPEGFN</sequence>
<dbReference type="InterPro" id="IPR051045">
    <property type="entry name" value="TonB-dependent_transducer"/>
</dbReference>
<evidence type="ECO:0000259" key="12">
    <source>
        <dbReference type="PROSITE" id="PS52015"/>
    </source>
</evidence>
<comment type="subcellular location">
    <subcellularLocation>
        <location evidence="1">Cell inner membrane</location>
        <topology evidence="1">Single-pass membrane protein</topology>
        <orientation evidence="1">Periplasmic side</orientation>
    </subcellularLocation>
</comment>
<evidence type="ECO:0000256" key="3">
    <source>
        <dbReference type="ARBA" id="ARBA00022448"/>
    </source>
</evidence>
<feature type="compositionally biased region" description="Basic residues" evidence="10">
    <location>
        <begin position="192"/>
        <end position="214"/>
    </location>
</feature>
<dbReference type="Proteomes" id="UP000663722">
    <property type="component" value="Chromosome"/>
</dbReference>
<evidence type="ECO:0000256" key="6">
    <source>
        <dbReference type="ARBA" id="ARBA00022692"/>
    </source>
</evidence>
<evidence type="ECO:0000256" key="8">
    <source>
        <dbReference type="ARBA" id="ARBA00022989"/>
    </source>
</evidence>
<keyword evidence="6 11" id="KW-0812">Transmembrane</keyword>
<gene>
    <name evidence="13" type="ORF">dnm_035800</name>
</gene>
<dbReference type="InterPro" id="IPR006260">
    <property type="entry name" value="TonB/TolA_C"/>
</dbReference>
<feature type="region of interest" description="Disordered" evidence="10">
    <location>
        <begin position="52"/>
        <end position="263"/>
    </location>
</feature>
<evidence type="ECO:0000256" key="1">
    <source>
        <dbReference type="ARBA" id="ARBA00004383"/>
    </source>
</evidence>
<dbReference type="NCBIfam" id="TIGR01352">
    <property type="entry name" value="tonB_Cterm"/>
    <property type="match status" value="1"/>
</dbReference>
<dbReference type="AlphaFoldDB" id="A0A975BLF2"/>
<feature type="compositionally biased region" description="Basic and acidic residues" evidence="10">
    <location>
        <begin position="173"/>
        <end position="191"/>
    </location>
</feature>
<dbReference type="GO" id="GO:0005886">
    <property type="term" value="C:plasma membrane"/>
    <property type="evidence" value="ECO:0007669"/>
    <property type="project" value="UniProtKB-SubCell"/>
</dbReference>
<comment type="similarity">
    <text evidence="2">Belongs to the TonB family.</text>
</comment>
<feature type="region of interest" description="Disordered" evidence="10">
    <location>
        <begin position="336"/>
        <end position="360"/>
    </location>
</feature>
<evidence type="ECO:0000313" key="13">
    <source>
        <dbReference type="EMBL" id="QTA87546.1"/>
    </source>
</evidence>
<dbReference type="GO" id="GO:0055085">
    <property type="term" value="P:transmembrane transport"/>
    <property type="evidence" value="ECO:0007669"/>
    <property type="project" value="InterPro"/>
</dbReference>
<feature type="compositionally biased region" description="Basic residues" evidence="10">
    <location>
        <begin position="236"/>
        <end position="245"/>
    </location>
</feature>
<evidence type="ECO:0000256" key="7">
    <source>
        <dbReference type="ARBA" id="ARBA00022927"/>
    </source>
</evidence>
<reference evidence="13" key="1">
    <citation type="journal article" date="2021" name="Microb. Physiol.">
        <title>Proteogenomic Insights into the Physiology of Marine, Sulfate-Reducing, Filamentous Desulfonema limicola and Desulfonema magnum.</title>
        <authorList>
            <person name="Schnaars V."/>
            <person name="Wohlbrand L."/>
            <person name="Scheve S."/>
            <person name="Hinrichs C."/>
            <person name="Reinhardt R."/>
            <person name="Rabus R."/>
        </authorList>
    </citation>
    <scope>NUCLEOTIDE SEQUENCE</scope>
    <source>
        <strain evidence="13">4be13</strain>
    </source>
</reference>
<feature type="compositionally biased region" description="Acidic residues" evidence="10">
    <location>
        <begin position="72"/>
        <end position="98"/>
    </location>
</feature>
<dbReference type="PANTHER" id="PTHR33446">
    <property type="entry name" value="PROTEIN TONB-RELATED"/>
    <property type="match status" value="1"/>
</dbReference>
<dbReference type="KEGG" id="dmm:dnm_035800"/>
<feature type="transmembrane region" description="Helical" evidence="11">
    <location>
        <begin position="7"/>
        <end position="29"/>
    </location>
</feature>
<protein>
    <submittedName>
        <fullName evidence="13">TonB/TolA C-terminal domain-containing protein</fullName>
    </submittedName>
</protein>
<keyword evidence="7" id="KW-0653">Protein transport</keyword>
<dbReference type="InterPro" id="IPR021655">
    <property type="entry name" value="Put_metal-bd"/>
</dbReference>
<dbReference type="PROSITE" id="PS52015">
    <property type="entry name" value="TONB_CTD"/>
    <property type="match status" value="1"/>
</dbReference>